<keyword evidence="1" id="KW-0378">Hydrolase</keyword>
<protein>
    <submittedName>
        <fullName evidence="3">Isochorismatase family protein</fullName>
    </submittedName>
</protein>
<dbReference type="InterPro" id="IPR036380">
    <property type="entry name" value="Isochorismatase-like_sf"/>
</dbReference>
<name>A0ABZ1IFX2_9PSEU</name>
<dbReference type="InterPro" id="IPR000868">
    <property type="entry name" value="Isochorismatase-like_dom"/>
</dbReference>
<proteinExistence type="predicted"/>
<dbReference type="EMBL" id="CP142149">
    <property type="protein sequence ID" value="WSE33346.1"/>
    <property type="molecule type" value="Genomic_DNA"/>
</dbReference>
<feature type="domain" description="Isochorismatase-like" evidence="2">
    <location>
        <begin position="76"/>
        <end position="228"/>
    </location>
</feature>
<evidence type="ECO:0000256" key="1">
    <source>
        <dbReference type="ARBA" id="ARBA00022801"/>
    </source>
</evidence>
<evidence type="ECO:0000313" key="4">
    <source>
        <dbReference type="Proteomes" id="UP001330812"/>
    </source>
</evidence>
<gene>
    <name evidence="3" type="ORF">VSH64_14685</name>
</gene>
<dbReference type="Gene3D" id="3.40.50.850">
    <property type="entry name" value="Isochorismatase-like"/>
    <property type="match status" value="1"/>
</dbReference>
<evidence type="ECO:0000313" key="3">
    <source>
        <dbReference type="EMBL" id="WSE33346.1"/>
    </source>
</evidence>
<dbReference type="PANTHER" id="PTHR43540">
    <property type="entry name" value="PEROXYUREIDOACRYLATE/UREIDOACRYLATE AMIDOHYDROLASE-RELATED"/>
    <property type="match status" value="1"/>
</dbReference>
<dbReference type="InterPro" id="IPR050272">
    <property type="entry name" value="Isochorismatase-like_hydrls"/>
</dbReference>
<dbReference type="RefSeq" id="WP_326836146.1">
    <property type="nucleotide sequence ID" value="NZ_CP142149.1"/>
</dbReference>
<dbReference type="Pfam" id="PF00857">
    <property type="entry name" value="Isochorismatase"/>
    <property type="match status" value="1"/>
</dbReference>
<sequence>MTVPITADAVFEDGWAPYLTERDRAVLAATSWAKQVPFGLGSRPFVVAVDLYYTALGLPRADILESVADWPSSCGAAGWEVVDRTAPFLQAARDAGVRVAYFHATPPDYGRWNRKPAPALQPKARAVNGNDIVAEVAPAAGDLVLEKIGPSCFFETPLDTILRAGGHDTLLVVGEATSGCVRSTVVDACSRGYRVGVVGDLCFDRFESSHWLSLFDLNQKYADVLTAEAAVEYFQAETRRGVA</sequence>
<dbReference type="Proteomes" id="UP001330812">
    <property type="component" value="Chromosome"/>
</dbReference>
<organism evidence="3 4">
    <name type="scientific">Amycolatopsis rhabdoformis</name>
    <dbReference type="NCBI Taxonomy" id="1448059"/>
    <lineage>
        <taxon>Bacteria</taxon>
        <taxon>Bacillati</taxon>
        <taxon>Actinomycetota</taxon>
        <taxon>Actinomycetes</taxon>
        <taxon>Pseudonocardiales</taxon>
        <taxon>Pseudonocardiaceae</taxon>
        <taxon>Amycolatopsis</taxon>
    </lineage>
</organism>
<evidence type="ECO:0000259" key="2">
    <source>
        <dbReference type="Pfam" id="PF00857"/>
    </source>
</evidence>
<reference evidence="3 4" key="1">
    <citation type="journal article" date="2015" name="Int. J. Syst. Evol. Microbiol.">
        <title>Amycolatopsis rhabdoformis sp. nov., an actinomycete isolated from a tropical forest soil.</title>
        <authorList>
            <person name="Souza W.R."/>
            <person name="Silva R.E."/>
            <person name="Goodfellow M."/>
            <person name="Busarakam K."/>
            <person name="Figueiro F.S."/>
            <person name="Ferreira D."/>
            <person name="Rodrigues-Filho E."/>
            <person name="Moraes L.A.B."/>
            <person name="Zucchi T.D."/>
        </authorList>
    </citation>
    <scope>NUCLEOTIDE SEQUENCE [LARGE SCALE GENOMIC DNA]</scope>
    <source>
        <strain evidence="3 4">NCIMB 14900</strain>
    </source>
</reference>
<accession>A0ABZ1IFX2</accession>
<keyword evidence="4" id="KW-1185">Reference proteome</keyword>
<dbReference type="PANTHER" id="PTHR43540:SF1">
    <property type="entry name" value="ISOCHORISMATASE HYDROLASE"/>
    <property type="match status" value="1"/>
</dbReference>
<dbReference type="SUPFAM" id="SSF52499">
    <property type="entry name" value="Isochorismatase-like hydrolases"/>
    <property type="match status" value="1"/>
</dbReference>